<feature type="region of interest" description="Disordered" evidence="1">
    <location>
        <begin position="87"/>
        <end position="133"/>
    </location>
</feature>
<accession>A0A1V9ZMD5</accession>
<feature type="compositionally biased region" description="Polar residues" evidence="1">
    <location>
        <begin position="121"/>
        <end position="133"/>
    </location>
</feature>
<protein>
    <submittedName>
        <fullName evidence="3">Uncharacterized protein</fullName>
    </submittedName>
</protein>
<proteinExistence type="predicted"/>
<evidence type="ECO:0000256" key="1">
    <source>
        <dbReference type="SAM" id="MobiDB-lite"/>
    </source>
</evidence>
<feature type="region of interest" description="Disordered" evidence="1">
    <location>
        <begin position="222"/>
        <end position="243"/>
    </location>
</feature>
<reference evidence="3 4" key="1">
    <citation type="journal article" date="2014" name="Genome Biol. Evol.">
        <title>The secreted proteins of Achlya hypogyna and Thraustotheca clavata identify the ancestral oomycete secretome and reveal gene acquisitions by horizontal gene transfer.</title>
        <authorList>
            <person name="Misner I."/>
            <person name="Blouin N."/>
            <person name="Leonard G."/>
            <person name="Richards T.A."/>
            <person name="Lane C.E."/>
        </authorList>
    </citation>
    <scope>NUCLEOTIDE SEQUENCE [LARGE SCALE GENOMIC DNA]</scope>
    <source>
        <strain evidence="3 4">ATCC 48635</strain>
    </source>
</reference>
<gene>
    <name evidence="3" type="ORF">ACHHYP_07231</name>
</gene>
<dbReference type="AlphaFoldDB" id="A0A1V9ZMD5"/>
<evidence type="ECO:0000313" key="3">
    <source>
        <dbReference type="EMBL" id="OQR99152.1"/>
    </source>
</evidence>
<feature type="compositionally biased region" description="Low complexity" evidence="1">
    <location>
        <begin position="102"/>
        <end position="113"/>
    </location>
</feature>
<organism evidence="3 4">
    <name type="scientific">Achlya hypogyna</name>
    <name type="common">Oomycete</name>
    <name type="synonym">Protoachlya hypogyna</name>
    <dbReference type="NCBI Taxonomy" id="1202772"/>
    <lineage>
        <taxon>Eukaryota</taxon>
        <taxon>Sar</taxon>
        <taxon>Stramenopiles</taxon>
        <taxon>Oomycota</taxon>
        <taxon>Saprolegniomycetes</taxon>
        <taxon>Saprolegniales</taxon>
        <taxon>Achlyaceae</taxon>
        <taxon>Achlya</taxon>
    </lineage>
</organism>
<comment type="caution">
    <text evidence="3">The sequence shown here is derived from an EMBL/GenBank/DDBJ whole genome shotgun (WGS) entry which is preliminary data.</text>
</comment>
<dbReference type="Proteomes" id="UP000243579">
    <property type="component" value="Unassembled WGS sequence"/>
</dbReference>
<keyword evidence="2" id="KW-0812">Transmembrane</keyword>
<sequence length="243" mass="24306">MLAATAVAGLCPPKEFPVSVLGIQSVQCVPATPCSGIYAASGTAVGACPPGSFCSVFPESELVMTMRCAITGYTGAVALNADGSMNRLSSSPTTAPTPVPSDVPTSKPIITTPTPAPQPSESMAPTSAPNATTLLPNVITLPPNTTAEVPVITTAAATATPPTTLPNSAYQSENKASIAPSSSSAGLGASAVIGICIGAVALVAVAIGVRAMHHRQQSLEAAAEYEEDDDPAGLTPRRQVVLL</sequence>
<evidence type="ECO:0000256" key="2">
    <source>
        <dbReference type="SAM" id="Phobius"/>
    </source>
</evidence>
<keyword evidence="2" id="KW-1133">Transmembrane helix</keyword>
<evidence type="ECO:0000313" key="4">
    <source>
        <dbReference type="Proteomes" id="UP000243579"/>
    </source>
</evidence>
<name>A0A1V9ZMD5_ACHHY</name>
<dbReference type="OrthoDB" id="168048at2759"/>
<keyword evidence="4" id="KW-1185">Reference proteome</keyword>
<feature type="transmembrane region" description="Helical" evidence="2">
    <location>
        <begin position="187"/>
        <end position="209"/>
    </location>
</feature>
<keyword evidence="2" id="KW-0472">Membrane</keyword>
<dbReference type="EMBL" id="JNBR01000074">
    <property type="protein sequence ID" value="OQR99152.1"/>
    <property type="molecule type" value="Genomic_DNA"/>
</dbReference>
<dbReference type="STRING" id="1202772.A0A1V9ZMD5"/>